<organism evidence="7 8">
    <name type="scientific">Faecalibacterium prausnitzii</name>
    <dbReference type="NCBI Taxonomy" id="853"/>
    <lineage>
        <taxon>Bacteria</taxon>
        <taxon>Bacillati</taxon>
        <taxon>Bacillota</taxon>
        <taxon>Clostridia</taxon>
        <taxon>Eubacteriales</taxon>
        <taxon>Oscillospiraceae</taxon>
        <taxon>Faecalibacterium</taxon>
    </lineage>
</organism>
<evidence type="ECO:0000256" key="1">
    <source>
        <dbReference type="ARBA" id="ARBA00001933"/>
    </source>
</evidence>
<evidence type="ECO:0000256" key="5">
    <source>
        <dbReference type="ARBA" id="ARBA00022898"/>
    </source>
</evidence>
<dbReference type="SUPFAM" id="SSF53383">
    <property type="entry name" value="PLP-dependent transferases"/>
    <property type="match status" value="1"/>
</dbReference>
<dbReference type="InterPro" id="IPR015421">
    <property type="entry name" value="PyrdxlP-dep_Trfase_major"/>
</dbReference>
<proteinExistence type="inferred from homology"/>
<dbReference type="InterPro" id="IPR015424">
    <property type="entry name" value="PyrdxlP-dep_Trfase"/>
</dbReference>
<feature type="non-terminal residue" evidence="7">
    <location>
        <position position="191"/>
    </location>
</feature>
<keyword evidence="4 7" id="KW-0808">Transferase</keyword>
<evidence type="ECO:0000313" key="8">
    <source>
        <dbReference type="Proteomes" id="UP000219901"/>
    </source>
</evidence>
<dbReference type="GO" id="GO:0008483">
    <property type="term" value="F:transaminase activity"/>
    <property type="evidence" value="ECO:0007669"/>
    <property type="project" value="UniProtKB-KW"/>
</dbReference>
<dbReference type="Proteomes" id="UP000219901">
    <property type="component" value="Unassembled WGS sequence"/>
</dbReference>
<keyword evidence="5" id="KW-0663">Pyridoxal phosphate</keyword>
<dbReference type="InterPro" id="IPR004839">
    <property type="entry name" value="Aminotransferase_I/II_large"/>
</dbReference>
<dbReference type="Gene3D" id="3.90.1150.10">
    <property type="entry name" value="Aspartate Aminotransferase, domain 1"/>
    <property type="match status" value="1"/>
</dbReference>
<dbReference type="RefSeq" id="WP_143406320.1">
    <property type="nucleotide sequence ID" value="NZ_NMTV01000133.1"/>
</dbReference>
<reference evidence="7 8" key="1">
    <citation type="journal article" date="2017" name="Front. Microbiol.">
        <title>New Insights into the Diversity of the Genus Faecalibacterium.</title>
        <authorList>
            <person name="Benevides L."/>
            <person name="Burman S."/>
            <person name="Martin R."/>
            <person name="Robert V."/>
            <person name="Thomas M."/>
            <person name="Miquel S."/>
            <person name="Chain F."/>
            <person name="Sokol H."/>
            <person name="Bermudez-Humaran L.G."/>
            <person name="Morrison M."/>
            <person name="Langella P."/>
            <person name="Azevedo V.A."/>
            <person name="Chatel J.M."/>
            <person name="Soares S."/>
        </authorList>
    </citation>
    <scope>NUCLEOTIDE SEQUENCE [LARGE SCALE GENOMIC DNA]</scope>
    <source>
        <strain evidence="7 8">CNCM I 4546</strain>
    </source>
</reference>
<comment type="caution">
    <text evidence="7">The sequence shown here is derived from an EMBL/GenBank/DDBJ whole genome shotgun (WGS) entry which is preliminary data.</text>
</comment>
<evidence type="ECO:0000256" key="4">
    <source>
        <dbReference type="ARBA" id="ARBA00022679"/>
    </source>
</evidence>
<gene>
    <name evidence="7" type="ORF">CGS55_16145</name>
</gene>
<dbReference type="GO" id="GO:0030170">
    <property type="term" value="F:pyridoxal phosphate binding"/>
    <property type="evidence" value="ECO:0007669"/>
    <property type="project" value="InterPro"/>
</dbReference>
<name>A0A2A6ZVQ1_9FIRM</name>
<evidence type="ECO:0000259" key="6">
    <source>
        <dbReference type="Pfam" id="PF00155"/>
    </source>
</evidence>
<comment type="cofactor">
    <cofactor evidence="1">
        <name>pyridoxal 5'-phosphate</name>
        <dbReference type="ChEBI" id="CHEBI:597326"/>
    </cofactor>
</comment>
<feature type="domain" description="Aminotransferase class I/classII large" evidence="6">
    <location>
        <begin position="32"/>
        <end position="190"/>
    </location>
</feature>
<dbReference type="InterPro" id="IPR015422">
    <property type="entry name" value="PyrdxlP-dep_Trfase_small"/>
</dbReference>
<dbReference type="Gene3D" id="3.40.640.10">
    <property type="entry name" value="Type I PLP-dependent aspartate aminotransferase-like (Major domain)"/>
    <property type="match status" value="1"/>
</dbReference>
<protein>
    <submittedName>
        <fullName evidence="7">Aspartate aminotransferase</fullName>
    </submittedName>
</protein>
<dbReference type="InterPro" id="IPR050596">
    <property type="entry name" value="AspAT/PAT-like"/>
</dbReference>
<accession>A0A2A6ZVQ1</accession>
<dbReference type="GO" id="GO:0006520">
    <property type="term" value="P:amino acid metabolic process"/>
    <property type="evidence" value="ECO:0007669"/>
    <property type="project" value="InterPro"/>
</dbReference>
<dbReference type="Pfam" id="PF00155">
    <property type="entry name" value="Aminotran_1_2"/>
    <property type="match status" value="1"/>
</dbReference>
<evidence type="ECO:0000256" key="3">
    <source>
        <dbReference type="ARBA" id="ARBA00022576"/>
    </source>
</evidence>
<dbReference type="EMBL" id="NMTV01000133">
    <property type="protein sequence ID" value="PDX70970.1"/>
    <property type="molecule type" value="Genomic_DNA"/>
</dbReference>
<dbReference type="PANTHER" id="PTHR46383:SF1">
    <property type="entry name" value="ASPARTATE AMINOTRANSFERASE"/>
    <property type="match status" value="1"/>
</dbReference>
<evidence type="ECO:0000256" key="2">
    <source>
        <dbReference type="ARBA" id="ARBA00007441"/>
    </source>
</evidence>
<comment type="similarity">
    <text evidence="2">Belongs to the class-I pyridoxal-phosphate-dependent aminotransferase family.</text>
</comment>
<keyword evidence="3 7" id="KW-0032">Aminotransferase</keyword>
<sequence>MTKLSNRVLQMEESVTLAASARAKALKAKGRDILSLTLGEPDFVTPKNIQDAAIASIENGKASFYTVASGLPELKDAVSTYMENFYGYTVKHSEIVVGTGAKFILYAFFATVINPGDEVIIPTPCWVSYVDQVKMVEGVPVTFQTTEANHFKATVEQLEAARTEKTKVVLLNSPSNPTGMIYSKEELQSIG</sequence>
<dbReference type="CDD" id="cd00609">
    <property type="entry name" value="AAT_like"/>
    <property type="match status" value="1"/>
</dbReference>
<dbReference type="PANTHER" id="PTHR46383">
    <property type="entry name" value="ASPARTATE AMINOTRANSFERASE"/>
    <property type="match status" value="1"/>
</dbReference>
<dbReference type="AlphaFoldDB" id="A0A2A6ZVQ1"/>
<evidence type="ECO:0000313" key="7">
    <source>
        <dbReference type="EMBL" id="PDX70970.1"/>
    </source>
</evidence>